<dbReference type="InterPro" id="IPR005119">
    <property type="entry name" value="LysR_subst-bd"/>
</dbReference>
<reference evidence="6" key="1">
    <citation type="submission" date="2020-01" db="EMBL/GenBank/DDBJ databases">
        <title>Insect and environment-associated Actinomycetes.</title>
        <authorList>
            <person name="Currrie C."/>
            <person name="Chevrette M."/>
            <person name="Carlson C."/>
            <person name="Stubbendieck R."/>
            <person name="Wendt-Pienkowski E."/>
        </authorList>
    </citation>
    <scope>NUCLEOTIDE SEQUENCE</scope>
    <source>
        <strain evidence="6">SID7499</strain>
    </source>
</reference>
<evidence type="ECO:0000313" key="6">
    <source>
        <dbReference type="EMBL" id="NEE19802.1"/>
    </source>
</evidence>
<dbReference type="GO" id="GO:0003677">
    <property type="term" value="F:DNA binding"/>
    <property type="evidence" value="ECO:0007669"/>
    <property type="project" value="UniProtKB-KW"/>
</dbReference>
<dbReference type="GO" id="GO:0032993">
    <property type="term" value="C:protein-DNA complex"/>
    <property type="evidence" value="ECO:0007669"/>
    <property type="project" value="TreeGrafter"/>
</dbReference>
<comment type="caution">
    <text evidence="6">The sequence shown here is derived from an EMBL/GenBank/DDBJ whole genome shotgun (WGS) entry which is preliminary data.</text>
</comment>
<feature type="non-terminal residue" evidence="6">
    <location>
        <position position="1"/>
    </location>
</feature>
<sequence>LAGESSVDLHRLASEVFVDLPAKTAGRAQSDLAFAAAGLTREVAFEVTNADYLARLVGAGLGVALLPPTYVAGLTGVTTIEVTDAPARVEYVVWGRESRTPAAAAFLELLGIEEE</sequence>
<evidence type="ECO:0000259" key="5">
    <source>
        <dbReference type="Pfam" id="PF03466"/>
    </source>
</evidence>
<evidence type="ECO:0000256" key="2">
    <source>
        <dbReference type="ARBA" id="ARBA00023015"/>
    </source>
</evidence>
<proteinExistence type="inferred from homology"/>
<feature type="domain" description="LysR substrate-binding" evidence="5">
    <location>
        <begin position="1"/>
        <end position="110"/>
    </location>
</feature>
<comment type="similarity">
    <text evidence="1">Belongs to the LysR transcriptional regulatory family.</text>
</comment>
<evidence type="ECO:0000256" key="1">
    <source>
        <dbReference type="ARBA" id="ARBA00009437"/>
    </source>
</evidence>
<dbReference type="EMBL" id="JAAGMN010008177">
    <property type="protein sequence ID" value="NEE19802.1"/>
    <property type="molecule type" value="Genomic_DNA"/>
</dbReference>
<keyword evidence="4" id="KW-0804">Transcription</keyword>
<keyword evidence="3" id="KW-0238">DNA-binding</keyword>
<evidence type="ECO:0000256" key="4">
    <source>
        <dbReference type="ARBA" id="ARBA00023163"/>
    </source>
</evidence>
<evidence type="ECO:0000256" key="3">
    <source>
        <dbReference type="ARBA" id="ARBA00023125"/>
    </source>
</evidence>
<dbReference type="SUPFAM" id="SSF53850">
    <property type="entry name" value="Periplasmic binding protein-like II"/>
    <property type="match status" value="1"/>
</dbReference>
<protein>
    <submittedName>
        <fullName evidence="6">LysR family transcriptional regulator</fullName>
    </submittedName>
</protein>
<accession>A0A6G3XQE2</accession>
<dbReference type="AlphaFoldDB" id="A0A6G3XQE2"/>
<dbReference type="Gene3D" id="3.40.190.290">
    <property type="match status" value="1"/>
</dbReference>
<organism evidence="6">
    <name type="scientific">Streptomyces sp. SID7499</name>
    <dbReference type="NCBI Taxonomy" id="2706086"/>
    <lineage>
        <taxon>Bacteria</taxon>
        <taxon>Bacillati</taxon>
        <taxon>Actinomycetota</taxon>
        <taxon>Actinomycetes</taxon>
        <taxon>Kitasatosporales</taxon>
        <taxon>Streptomycetaceae</taxon>
        <taxon>Streptomyces</taxon>
    </lineage>
</organism>
<name>A0A6G3XQE2_9ACTN</name>
<dbReference type="PANTHER" id="PTHR30346">
    <property type="entry name" value="TRANSCRIPTIONAL DUAL REGULATOR HCAR-RELATED"/>
    <property type="match status" value="1"/>
</dbReference>
<keyword evidence="2" id="KW-0805">Transcription regulation</keyword>
<dbReference type="Pfam" id="PF03466">
    <property type="entry name" value="LysR_substrate"/>
    <property type="match status" value="1"/>
</dbReference>
<gene>
    <name evidence="6" type="ORF">G3M58_76730</name>
</gene>
<dbReference type="GO" id="GO:0003700">
    <property type="term" value="F:DNA-binding transcription factor activity"/>
    <property type="evidence" value="ECO:0007669"/>
    <property type="project" value="TreeGrafter"/>
</dbReference>
<dbReference type="PANTHER" id="PTHR30346:SF28">
    <property type="entry name" value="HTH-TYPE TRANSCRIPTIONAL REGULATOR CYNR"/>
    <property type="match status" value="1"/>
</dbReference>